<dbReference type="Proteomes" id="UP001519272">
    <property type="component" value="Unassembled WGS sequence"/>
</dbReference>
<dbReference type="PANTHER" id="PTHR43046:SF2">
    <property type="entry name" value="8-OXO-DGTP DIPHOSPHATASE-RELATED"/>
    <property type="match status" value="1"/>
</dbReference>
<evidence type="ECO:0000256" key="2">
    <source>
        <dbReference type="ARBA" id="ARBA00022801"/>
    </source>
</evidence>
<dbReference type="InterPro" id="IPR015797">
    <property type="entry name" value="NUDIX_hydrolase-like_dom_sf"/>
</dbReference>
<dbReference type="PROSITE" id="PS51462">
    <property type="entry name" value="NUDIX"/>
    <property type="match status" value="1"/>
</dbReference>
<feature type="domain" description="Nudix hydrolase" evidence="4">
    <location>
        <begin position="15"/>
        <end position="148"/>
    </location>
</feature>
<reference evidence="5 6" key="1">
    <citation type="submission" date="2021-03" db="EMBL/GenBank/DDBJ databases">
        <title>Genomic Encyclopedia of Type Strains, Phase IV (KMG-IV): sequencing the most valuable type-strain genomes for metagenomic binning, comparative biology and taxonomic classification.</title>
        <authorList>
            <person name="Goeker M."/>
        </authorList>
    </citation>
    <scope>NUCLEOTIDE SEQUENCE [LARGE SCALE GENOMIC DNA]</scope>
    <source>
        <strain evidence="5 6">DSM 14349</strain>
    </source>
</reference>
<comment type="cofactor">
    <cofactor evidence="1">
        <name>Mg(2+)</name>
        <dbReference type="ChEBI" id="CHEBI:18420"/>
    </cofactor>
</comment>
<sequence>MGYISELRKLVGTTPIIMTGACVLLCDSGRLLLQRRTDNGLWGTPGGSMELGETLEDVAKRELLEETGLVARQLTLMHVFSGPELYYKYPNGDEVYNVVAAYICTDYEGALQMDNNEVSELAFFDFTSLPLPNELSPPEKPVISKFLEYLMNAK</sequence>
<dbReference type="InterPro" id="IPR000086">
    <property type="entry name" value="NUDIX_hydrolase_dom"/>
</dbReference>
<dbReference type="Gene3D" id="3.90.79.10">
    <property type="entry name" value="Nucleoside Triphosphate Pyrophosphohydrolase"/>
    <property type="match status" value="1"/>
</dbReference>
<keyword evidence="6" id="KW-1185">Reference proteome</keyword>
<dbReference type="PRINTS" id="PR00502">
    <property type="entry name" value="NUDIXFAMILY"/>
</dbReference>
<comment type="similarity">
    <text evidence="3">Belongs to the Nudix hydrolase family.</text>
</comment>
<evidence type="ECO:0000256" key="3">
    <source>
        <dbReference type="RuleBase" id="RU003476"/>
    </source>
</evidence>
<evidence type="ECO:0000256" key="1">
    <source>
        <dbReference type="ARBA" id="ARBA00001946"/>
    </source>
</evidence>
<evidence type="ECO:0000313" key="5">
    <source>
        <dbReference type="EMBL" id="MBP1906570.1"/>
    </source>
</evidence>
<organism evidence="5 6">
    <name type="scientific">Paenibacillus turicensis</name>
    <dbReference type="NCBI Taxonomy" id="160487"/>
    <lineage>
        <taxon>Bacteria</taxon>
        <taxon>Bacillati</taxon>
        <taxon>Bacillota</taxon>
        <taxon>Bacilli</taxon>
        <taxon>Bacillales</taxon>
        <taxon>Paenibacillaceae</taxon>
        <taxon>Paenibacillus</taxon>
    </lineage>
</organism>
<name>A0ABS4FVI6_9BACL</name>
<protein>
    <submittedName>
        <fullName evidence="5">8-oxo-dGTP pyrophosphatase MutT (NUDIX family)</fullName>
    </submittedName>
</protein>
<gene>
    <name evidence="5" type="ORF">J2Z32_003232</name>
</gene>
<evidence type="ECO:0000313" key="6">
    <source>
        <dbReference type="Proteomes" id="UP001519272"/>
    </source>
</evidence>
<comment type="caution">
    <text evidence="5">The sequence shown here is derived from an EMBL/GenBank/DDBJ whole genome shotgun (WGS) entry which is preliminary data.</text>
</comment>
<dbReference type="PANTHER" id="PTHR43046">
    <property type="entry name" value="GDP-MANNOSE MANNOSYL HYDROLASE"/>
    <property type="match status" value="1"/>
</dbReference>
<proteinExistence type="inferred from homology"/>
<dbReference type="CDD" id="cd04677">
    <property type="entry name" value="NUDIX_Hydrolase"/>
    <property type="match status" value="1"/>
</dbReference>
<accession>A0ABS4FVI6</accession>
<dbReference type="Pfam" id="PF00293">
    <property type="entry name" value="NUDIX"/>
    <property type="match status" value="1"/>
</dbReference>
<dbReference type="InterPro" id="IPR020476">
    <property type="entry name" value="Nudix_hydrolase"/>
</dbReference>
<dbReference type="RefSeq" id="WP_210090162.1">
    <property type="nucleotide sequence ID" value="NZ_JAGGKG010000016.1"/>
</dbReference>
<dbReference type="InterPro" id="IPR020084">
    <property type="entry name" value="NUDIX_hydrolase_CS"/>
</dbReference>
<keyword evidence="2 3" id="KW-0378">Hydrolase</keyword>
<dbReference type="PROSITE" id="PS00893">
    <property type="entry name" value="NUDIX_BOX"/>
    <property type="match status" value="1"/>
</dbReference>
<dbReference type="EMBL" id="JAGGKG010000016">
    <property type="protein sequence ID" value="MBP1906570.1"/>
    <property type="molecule type" value="Genomic_DNA"/>
</dbReference>
<dbReference type="SUPFAM" id="SSF55811">
    <property type="entry name" value="Nudix"/>
    <property type="match status" value="1"/>
</dbReference>
<evidence type="ECO:0000259" key="4">
    <source>
        <dbReference type="PROSITE" id="PS51462"/>
    </source>
</evidence>